<keyword evidence="3" id="KW-1185">Reference proteome</keyword>
<organism evidence="2 3">
    <name type="scientific">Ancylostoma ceylanicum</name>
    <dbReference type="NCBI Taxonomy" id="53326"/>
    <lineage>
        <taxon>Eukaryota</taxon>
        <taxon>Metazoa</taxon>
        <taxon>Ecdysozoa</taxon>
        <taxon>Nematoda</taxon>
        <taxon>Chromadorea</taxon>
        <taxon>Rhabditida</taxon>
        <taxon>Rhabditina</taxon>
        <taxon>Rhabditomorpha</taxon>
        <taxon>Strongyloidea</taxon>
        <taxon>Ancylostomatidae</taxon>
        <taxon>Ancylostomatinae</taxon>
        <taxon>Ancylostoma</taxon>
    </lineage>
</organism>
<evidence type="ECO:0000313" key="2">
    <source>
        <dbReference type="EMBL" id="EYC05722.1"/>
    </source>
</evidence>
<dbReference type="EMBL" id="JARK01001416">
    <property type="protein sequence ID" value="EYC05722.1"/>
    <property type="molecule type" value="Genomic_DNA"/>
</dbReference>
<name>A0A016TSU9_9BILA</name>
<evidence type="ECO:0000256" key="1">
    <source>
        <dbReference type="SAM" id="Phobius"/>
    </source>
</evidence>
<proteinExistence type="predicted"/>
<keyword evidence="1" id="KW-0472">Membrane</keyword>
<gene>
    <name evidence="2" type="primary">Acey_s0080.g1331</name>
    <name evidence="2" type="ORF">Y032_0080g1331</name>
</gene>
<evidence type="ECO:0000313" key="3">
    <source>
        <dbReference type="Proteomes" id="UP000024635"/>
    </source>
</evidence>
<accession>A0A016TSU9</accession>
<sequence length="153" mass="17204">MLDETVNIPETDPSLLDGFFLVQGVMLMQLFMVCQQCCARLSPHRVGLTAVGTTPVVHYYCPRCSLRKGGTRRWEGQRRAVEHPHEKAFLGNILAVISAVTTGTRFIVGLQRRIYIRIYQISNLFMSGTETVGNPAASRLYFGFRLLEVVQVV</sequence>
<keyword evidence="1" id="KW-0812">Transmembrane</keyword>
<reference evidence="3" key="1">
    <citation type="journal article" date="2015" name="Nat. Genet.">
        <title>The genome and transcriptome of the zoonotic hookworm Ancylostoma ceylanicum identify infection-specific gene families.</title>
        <authorList>
            <person name="Schwarz E.M."/>
            <person name="Hu Y."/>
            <person name="Antoshechkin I."/>
            <person name="Miller M.M."/>
            <person name="Sternberg P.W."/>
            <person name="Aroian R.V."/>
        </authorList>
    </citation>
    <scope>NUCLEOTIDE SEQUENCE</scope>
    <source>
        <strain evidence="3">HY135</strain>
    </source>
</reference>
<keyword evidence="1" id="KW-1133">Transmembrane helix</keyword>
<dbReference type="Proteomes" id="UP000024635">
    <property type="component" value="Unassembled WGS sequence"/>
</dbReference>
<comment type="caution">
    <text evidence="2">The sequence shown here is derived from an EMBL/GenBank/DDBJ whole genome shotgun (WGS) entry which is preliminary data.</text>
</comment>
<dbReference type="OrthoDB" id="5876289at2759"/>
<dbReference type="AlphaFoldDB" id="A0A016TSU9"/>
<feature type="transmembrane region" description="Helical" evidence="1">
    <location>
        <begin position="88"/>
        <end position="108"/>
    </location>
</feature>
<protein>
    <submittedName>
        <fullName evidence="2">Uncharacterized protein</fullName>
    </submittedName>
</protein>